<accession>A0A0B3VY55</accession>
<feature type="region of interest" description="Disordered" evidence="1">
    <location>
        <begin position="68"/>
        <end position="100"/>
    </location>
</feature>
<feature type="compositionally biased region" description="Basic and acidic residues" evidence="1">
    <location>
        <begin position="68"/>
        <end position="95"/>
    </location>
</feature>
<proteinExistence type="predicted"/>
<comment type="caution">
    <text evidence="2">The sequence shown here is derived from an EMBL/GenBank/DDBJ whole genome shotgun (WGS) entry which is preliminary data.</text>
</comment>
<evidence type="ECO:0000256" key="1">
    <source>
        <dbReference type="SAM" id="MobiDB-lite"/>
    </source>
</evidence>
<evidence type="ECO:0000313" key="2">
    <source>
        <dbReference type="EMBL" id="KHS57634.1"/>
    </source>
</evidence>
<protein>
    <submittedName>
        <fullName evidence="2">Uncharacterized protein</fullName>
    </submittedName>
</protein>
<evidence type="ECO:0000313" key="3">
    <source>
        <dbReference type="Proteomes" id="UP000031189"/>
    </source>
</evidence>
<dbReference type="EMBL" id="JWHR01000068">
    <property type="protein sequence ID" value="KHS57634.1"/>
    <property type="molecule type" value="Genomic_DNA"/>
</dbReference>
<keyword evidence="3" id="KW-1185">Reference proteome</keyword>
<sequence>MSRSIVMDTFGIKETKAKNLIKRFVDDEIIKLKKRGNSSSKKSIYVYLSVLERVEILEKEKTKLEAKLETERRPSKTLENQCTKDEERPSKDQVKDQANTHSKKELIKRITKNIYTEIFDYWISKGVYKHRELTKNMENAIERTLKDYTLEQIKEAIDNYSEMYKSDYKYCSYKWTLIEFLTRTQDKTNERQLELHLKEGVSYKRYLEYKSKAKDPVEEKSKSVIIDGYEYESI</sequence>
<name>A0A0B3VY55_9FIRM</name>
<gene>
    <name evidence="2" type="ORF">QX51_07340</name>
</gene>
<dbReference type="AlphaFoldDB" id="A0A0B3VY55"/>
<dbReference type="Proteomes" id="UP000031189">
    <property type="component" value="Unassembled WGS sequence"/>
</dbReference>
<organism evidence="2 3">
    <name type="scientific">Terrisporobacter othiniensis</name>
    <dbReference type="NCBI Taxonomy" id="1577792"/>
    <lineage>
        <taxon>Bacteria</taxon>
        <taxon>Bacillati</taxon>
        <taxon>Bacillota</taxon>
        <taxon>Clostridia</taxon>
        <taxon>Peptostreptococcales</taxon>
        <taxon>Peptostreptococcaceae</taxon>
        <taxon>Terrisporobacter</taxon>
    </lineage>
</organism>
<dbReference type="STRING" id="1577792.QX51_07340"/>
<reference evidence="2 3" key="1">
    <citation type="submission" date="2014-12" db="EMBL/GenBank/DDBJ databases">
        <title>Draft genome sequence of Terrisporobacter sp. 08-306576, isolated from the blood culture of a bacteremia patient.</title>
        <authorList>
            <person name="Lund L.C."/>
            <person name="Sydenham T.V."/>
            <person name="Hogh S.V."/>
            <person name="Skov M.N."/>
            <person name="Kemp M."/>
            <person name="Justesen U.S."/>
        </authorList>
    </citation>
    <scope>NUCLEOTIDE SEQUENCE [LARGE SCALE GENOMIC DNA]</scope>
    <source>
        <strain evidence="2 3">08-306576</strain>
    </source>
</reference>